<dbReference type="Proteomes" id="UP000825935">
    <property type="component" value="Chromosome 22"/>
</dbReference>
<accession>A0A8T2S9I2</accession>
<name>A0A8T2S9I2_CERRI</name>
<sequence>MEDRHCSFCGAVEDASHLFYECAHAKRFWYPVEKYLHSRNCPKLSREDVMLGCCKNLDLLLWNPWRGHILWSIWLIRNNKVFGNCTKNFLISLPIILRKSIERCIQDISNLEIPYSYVCKELANCNYNSWRSLISKYYSQHIFYMLLTL</sequence>
<gene>
    <name evidence="1" type="ORF">KP509_22G069600</name>
</gene>
<comment type="caution">
    <text evidence="1">The sequence shown here is derived from an EMBL/GenBank/DDBJ whole genome shotgun (WGS) entry which is preliminary data.</text>
</comment>
<dbReference type="EMBL" id="CM035427">
    <property type="protein sequence ID" value="KAH7307634.1"/>
    <property type="molecule type" value="Genomic_DNA"/>
</dbReference>
<dbReference type="AlphaFoldDB" id="A0A8T2S9I2"/>
<keyword evidence="2" id="KW-1185">Reference proteome</keyword>
<evidence type="ECO:0000313" key="1">
    <source>
        <dbReference type="EMBL" id="KAH7307634.1"/>
    </source>
</evidence>
<dbReference type="OrthoDB" id="696485at2759"/>
<protein>
    <recommendedName>
        <fullName evidence="3">Reverse transcriptase zinc-binding domain-containing protein</fullName>
    </recommendedName>
</protein>
<evidence type="ECO:0008006" key="3">
    <source>
        <dbReference type="Google" id="ProtNLM"/>
    </source>
</evidence>
<organism evidence="1 2">
    <name type="scientific">Ceratopteris richardii</name>
    <name type="common">Triangle waterfern</name>
    <dbReference type="NCBI Taxonomy" id="49495"/>
    <lineage>
        <taxon>Eukaryota</taxon>
        <taxon>Viridiplantae</taxon>
        <taxon>Streptophyta</taxon>
        <taxon>Embryophyta</taxon>
        <taxon>Tracheophyta</taxon>
        <taxon>Polypodiopsida</taxon>
        <taxon>Polypodiidae</taxon>
        <taxon>Polypodiales</taxon>
        <taxon>Pteridineae</taxon>
        <taxon>Pteridaceae</taxon>
        <taxon>Parkerioideae</taxon>
        <taxon>Ceratopteris</taxon>
    </lineage>
</organism>
<reference evidence="1" key="1">
    <citation type="submission" date="2021-08" db="EMBL/GenBank/DDBJ databases">
        <title>WGS assembly of Ceratopteris richardii.</title>
        <authorList>
            <person name="Marchant D.B."/>
            <person name="Chen G."/>
            <person name="Jenkins J."/>
            <person name="Shu S."/>
            <person name="Leebens-Mack J."/>
            <person name="Grimwood J."/>
            <person name="Schmutz J."/>
            <person name="Soltis P."/>
            <person name="Soltis D."/>
            <person name="Chen Z.-H."/>
        </authorList>
    </citation>
    <scope>NUCLEOTIDE SEQUENCE</scope>
    <source>
        <strain evidence="1">Whitten #5841</strain>
        <tissue evidence="1">Leaf</tissue>
    </source>
</reference>
<evidence type="ECO:0000313" key="2">
    <source>
        <dbReference type="Proteomes" id="UP000825935"/>
    </source>
</evidence>
<proteinExistence type="predicted"/>